<feature type="transmembrane region" description="Helical" evidence="8">
    <location>
        <begin position="151"/>
        <end position="169"/>
    </location>
</feature>
<dbReference type="GO" id="GO:0022857">
    <property type="term" value="F:transmembrane transporter activity"/>
    <property type="evidence" value="ECO:0007669"/>
    <property type="project" value="InterPro"/>
</dbReference>
<evidence type="ECO:0000256" key="7">
    <source>
        <dbReference type="ARBA" id="ARBA00023136"/>
    </source>
</evidence>
<keyword evidence="10" id="KW-1185">Reference proteome</keyword>
<name>A0A5B7YD46_9ALTE</name>
<keyword evidence="3" id="KW-0813">Transport</keyword>
<dbReference type="NCBIfam" id="TIGR00842">
    <property type="entry name" value="bcct"/>
    <property type="match status" value="1"/>
</dbReference>
<evidence type="ECO:0000313" key="9">
    <source>
        <dbReference type="EMBL" id="QCZ93183.1"/>
    </source>
</evidence>
<feature type="transmembrane region" description="Helical" evidence="8">
    <location>
        <begin position="97"/>
        <end position="118"/>
    </location>
</feature>
<proteinExistence type="inferred from homology"/>
<feature type="transmembrane region" description="Helical" evidence="8">
    <location>
        <begin position="324"/>
        <end position="341"/>
    </location>
</feature>
<keyword evidence="4" id="KW-1003">Cell membrane</keyword>
<feature type="transmembrane region" description="Helical" evidence="8">
    <location>
        <begin position="239"/>
        <end position="257"/>
    </location>
</feature>
<feature type="transmembrane region" description="Helical" evidence="8">
    <location>
        <begin position="20"/>
        <end position="38"/>
    </location>
</feature>
<reference evidence="9 10" key="1">
    <citation type="submission" date="2019-04" db="EMBL/GenBank/DDBJ databases">
        <title>Salinimonas iocasae sp. nov., a halophilic bacterium isolated from the outer tube casing of tubeworms in Okinawa Trough.</title>
        <authorList>
            <person name="Zhang H."/>
            <person name="Wang H."/>
            <person name="Li C."/>
        </authorList>
    </citation>
    <scope>NUCLEOTIDE SEQUENCE [LARGE SCALE GENOMIC DNA]</scope>
    <source>
        <strain evidence="9 10">KX18D6</strain>
    </source>
</reference>
<sequence>MEEALSNFWSKITSRMEPAVFFGSAFVVILFCIFGGFFTDTSASVFEAAQKWVSTNLGGYYMVITSGFLLFTLWLGLGPFRKVKLGPPDSKPDYSTLSWLCMLFSAGMGVGIVFWGVAEPISHFTDPPFAQAESQAAVGEAMRYSFFHWGLHPWAIYIILGVSLAYFHFRHKLPLAPRAILYPIFGRKVMEGPVGHAVDILCVVGTLLGVSTSLGLGAMQVNSGVSSFSDIPTDKITQISLIGIITAIATVSVVVGLKQGIRRLSQFNLIMTVVLLLFVFVMGPTWFILELMSTSIVEYFQFLPQMSLFDSFEEESDWQATWTYYYWGWWISWSPFVGIFIARISKGRTIGEFVFYVLLLPSLFTFFWFATFGGTALHAQMNGSEIAQVVDENVGFSLHALLQDLPLASITLVWATLAIMVFFITSSDSGSFVDDMVTSGGHPNPAKPQRVFWAVSEGAVAATLLLVGGLSAIQNASISMGAVMSLVLVLACFALVKSLRRDQK</sequence>
<evidence type="ECO:0000256" key="1">
    <source>
        <dbReference type="ARBA" id="ARBA00004651"/>
    </source>
</evidence>
<evidence type="ECO:0000256" key="2">
    <source>
        <dbReference type="ARBA" id="ARBA00005658"/>
    </source>
</evidence>
<keyword evidence="7 8" id="KW-0472">Membrane</keyword>
<feature type="transmembrane region" description="Helical" evidence="8">
    <location>
        <begin position="197"/>
        <end position="219"/>
    </location>
</feature>
<feature type="transmembrane region" description="Helical" evidence="8">
    <location>
        <begin position="405"/>
        <end position="424"/>
    </location>
</feature>
<comment type="subcellular location">
    <subcellularLocation>
        <location evidence="1">Cell membrane</location>
        <topology evidence="1">Multi-pass membrane protein</topology>
    </subcellularLocation>
</comment>
<organism evidence="9 10">
    <name type="scientific">Salinimonas iocasae</name>
    <dbReference type="NCBI Taxonomy" id="2572577"/>
    <lineage>
        <taxon>Bacteria</taxon>
        <taxon>Pseudomonadati</taxon>
        <taxon>Pseudomonadota</taxon>
        <taxon>Gammaproteobacteria</taxon>
        <taxon>Alteromonadales</taxon>
        <taxon>Alteromonadaceae</taxon>
        <taxon>Alteromonas/Salinimonas group</taxon>
        <taxon>Salinimonas</taxon>
    </lineage>
</organism>
<gene>
    <name evidence="9" type="ORF">FBQ74_06655</name>
</gene>
<feature type="transmembrane region" description="Helical" evidence="8">
    <location>
        <begin position="476"/>
        <end position="496"/>
    </location>
</feature>
<evidence type="ECO:0000313" key="10">
    <source>
        <dbReference type="Proteomes" id="UP000304912"/>
    </source>
</evidence>
<dbReference type="PANTHER" id="PTHR30047">
    <property type="entry name" value="HIGH-AFFINITY CHOLINE TRANSPORT PROTEIN-RELATED"/>
    <property type="match status" value="1"/>
</dbReference>
<dbReference type="KEGG" id="salk:FBQ74_06655"/>
<protein>
    <submittedName>
        <fullName evidence="9">BCCT family transporter</fullName>
    </submittedName>
</protein>
<accession>A0A5B7YD46</accession>
<evidence type="ECO:0000256" key="8">
    <source>
        <dbReference type="SAM" id="Phobius"/>
    </source>
</evidence>
<dbReference type="Proteomes" id="UP000304912">
    <property type="component" value="Chromosome"/>
</dbReference>
<feature type="transmembrane region" description="Helical" evidence="8">
    <location>
        <begin position="451"/>
        <end position="470"/>
    </location>
</feature>
<evidence type="ECO:0000256" key="3">
    <source>
        <dbReference type="ARBA" id="ARBA00022448"/>
    </source>
</evidence>
<dbReference type="PANTHER" id="PTHR30047:SF7">
    <property type="entry name" value="HIGH-AFFINITY CHOLINE TRANSPORT PROTEIN"/>
    <property type="match status" value="1"/>
</dbReference>
<dbReference type="GO" id="GO:0005886">
    <property type="term" value="C:plasma membrane"/>
    <property type="evidence" value="ECO:0007669"/>
    <property type="project" value="UniProtKB-SubCell"/>
</dbReference>
<evidence type="ECO:0000256" key="5">
    <source>
        <dbReference type="ARBA" id="ARBA00022692"/>
    </source>
</evidence>
<dbReference type="InterPro" id="IPR000060">
    <property type="entry name" value="BCCT_transptr"/>
</dbReference>
<dbReference type="EMBL" id="CP039852">
    <property type="protein sequence ID" value="QCZ93183.1"/>
    <property type="molecule type" value="Genomic_DNA"/>
</dbReference>
<evidence type="ECO:0000256" key="6">
    <source>
        <dbReference type="ARBA" id="ARBA00022989"/>
    </source>
</evidence>
<evidence type="ECO:0000256" key="4">
    <source>
        <dbReference type="ARBA" id="ARBA00022475"/>
    </source>
</evidence>
<comment type="similarity">
    <text evidence="2">Belongs to the BCCT transporter (TC 2.A.15) family.</text>
</comment>
<dbReference type="Pfam" id="PF02028">
    <property type="entry name" value="BCCT"/>
    <property type="match status" value="1"/>
</dbReference>
<feature type="transmembrane region" description="Helical" evidence="8">
    <location>
        <begin position="353"/>
        <end position="372"/>
    </location>
</feature>
<feature type="transmembrane region" description="Helical" evidence="8">
    <location>
        <begin position="58"/>
        <end position="77"/>
    </location>
</feature>
<feature type="transmembrane region" description="Helical" evidence="8">
    <location>
        <begin position="269"/>
        <end position="289"/>
    </location>
</feature>
<dbReference type="AlphaFoldDB" id="A0A5B7YD46"/>
<dbReference type="OrthoDB" id="9775735at2"/>
<keyword evidence="6 8" id="KW-1133">Transmembrane helix</keyword>
<keyword evidence="5 8" id="KW-0812">Transmembrane</keyword>